<dbReference type="Gene3D" id="3.30.465.10">
    <property type="match status" value="1"/>
</dbReference>
<evidence type="ECO:0000256" key="2">
    <source>
        <dbReference type="ARBA" id="ARBA00022630"/>
    </source>
</evidence>
<evidence type="ECO:0000256" key="5">
    <source>
        <dbReference type="ARBA" id="ARBA00023002"/>
    </source>
</evidence>
<proteinExistence type="predicted"/>
<comment type="cofactor">
    <cofactor evidence="1">
        <name>FAD</name>
        <dbReference type="ChEBI" id="CHEBI:57692"/>
    </cofactor>
</comment>
<dbReference type="PROSITE" id="PS51387">
    <property type="entry name" value="FAD_PCMH"/>
    <property type="match status" value="1"/>
</dbReference>
<dbReference type="PROSITE" id="PS00198">
    <property type="entry name" value="4FE4S_FER_1"/>
    <property type="match status" value="1"/>
</dbReference>
<dbReference type="SUPFAM" id="SSF55103">
    <property type="entry name" value="FAD-linked oxidases, C-terminal domain"/>
    <property type="match status" value="1"/>
</dbReference>
<dbReference type="InterPro" id="IPR006094">
    <property type="entry name" value="Oxid_FAD_bind_N"/>
</dbReference>
<dbReference type="SUPFAM" id="SSF46548">
    <property type="entry name" value="alpha-helical ferredoxin"/>
    <property type="match status" value="1"/>
</dbReference>
<dbReference type="InterPro" id="IPR016164">
    <property type="entry name" value="FAD-linked_Oxase-like_C"/>
</dbReference>
<dbReference type="EMBL" id="CP002546">
    <property type="protein sequence ID" value="ADY61536.1"/>
    <property type="molecule type" value="Genomic_DNA"/>
</dbReference>
<dbReference type="InterPro" id="IPR016166">
    <property type="entry name" value="FAD-bd_PCMH"/>
</dbReference>
<dbReference type="InterPro" id="IPR016169">
    <property type="entry name" value="FAD-bd_PCMH_sub2"/>
</dbReference>
<sequence>MVTTTGGQLEQLGEQIREDLSGVLTGEVRSDTGTAALYATDASLHQLRPLAVAFPKNADDVAAIVRYAADQNLPVISRGGGTGLAGSALGSGIVVDFSRHMNQILQIRDRTVVVQPGVVLDDLNRALAPTGRHFAPDPSNASITTLGGMIGVDAAGSRAVRVGSTRDHLAELQVVLADGTIQWLGQEPVMPGVSGAISNEEGAAHDQFARVRVILRRLAAILNENEKLIAEHQPPLLRNTAGYMLRNVLRSGRLDVPRLFAGSEGTLGLCTEAVLHTSPLPTARSVMLVLFSRFDLATQALPGILEFELSACDLLDRRLLTLAREAEVCRTISIPAHAEAALIVEFVASDERLLQQRCDRFQTFVRNELSGATVCQQTHGADEAERLWRLPRQVVPLLSRIRGTARPVPIIEDVVIPPPLIGEFLHQAQRVLQRYQVTASLYAHVGSGQLHLRPFLDLPTSETKTTYEALARDLYRVVLEHGGSISGEHGDGFSRTAFIRTQYGPLYRVFQQVKQLFDPQNILNPEKIVSSDPHLTIRHLRPDAELVTLEDRTGNQLTWNNAELAQAARECNGCGNCKSHAADLRMCPFHRVEPTEYNSPRAKANTIRQTLWEKITAVDEESAPSVTDLSAPEMLNSCFNCKQCQRECPSEVNIPHLWLEAKAADVQQNGLSRTDWILSRISRVVDWTSSFSWLVNLAVRTRGGRWLLERTFGIDSRRRLPALARRSYLDQVRLRNRKKKNRNEQATSPETRKPVVIFLDYYSNYHDPGIVEALEAILRHNDIPYVVPEDQEVSGMTLINVGDLVAAREVAEKNLRVLGPYAREGHPILCIEPSSAVCFSVDYPRLIEHPDIAPLARSVWEAGAFLANLHRKGELKTDFAPMRTQVGYHEPCHQKTLSTENPYDALLELIPGLSLRRIEKGCSGMAGVFGLSKRNYEQSVAMGAGLIKAVAHEKFDIASAECSACRLQMQHAEAKPVIHPLKLVAAAYGLIPRPRELEQSYAKPEAEAKPEGDA</sequence>
<dbReference type="InterPro" id="IPR009051">
    <property type="entry name" value="Helical_ferredxn"/>
</dbReference>
<keyword evidence="2" id="KW-0285">Flavoprotein</keyword>
<reference evidence="10" key="1">
    <citation type="submission" date="2011-02" db="EMBL/GenBank/DDBJ databases">
        <title>The complete genome of Planctomyces brasiliensis DSM 5305.</title>
        <authorList>
            <person name="Lucas S."/>
            <person name="Copeland A."/>
            <person name="Lapidus A."/>
            <person name="Bruce D."/>
            <person name="Goodwin L."/>
            <person name="Pitluck S."/>
            <person name="Kyrpides N."/>
            <person name="Mavromatis K."/>
            <person name="Pagani I."/>
            <person name="Ivanova N."/>
            <person name="Ovchinnikova G."/>
            <person name="Lu M."/>
            <person name="Detter J.C."/>
            <person name="Han C."/>
            <person name="Land M."/>
            <person name="Hauser L."/>
            <person name="Markowitz V."/>
            <person name="Cheng J.-F."/>
            <person name="Hugenholtz P."/>
            <person name="Woyke T."/>
            <person name="Wu D."/>
            <person name="Tindall B."/>
            <person name="Pomrenke H.G."/>
            <person name="Brambilla E."/>
            <person name="Klenk H.-P."/>
            <person name="Eisen J.A."/>
        </authorList>
    </citation>
    <scope>NUCLEOTIDE SEQUENCE [LARGE SCALE GENOMIC DNA]</scope>
    <source>
        <strain evidence="10">ATCC 49424 / DSM 5305 / JCM 21570 / IAM 15109 / NBRC 103401 / IFAM 1448</strain>
    </source>
</reference>
<evidence type="ECO:0000256" key="3">
    <source>
        <dbReference type="ARBA" id="ARBA00022723"/>
    </source>
</evidence>
<dbReference type="Gene3D" id="3.30.70.2740">
    <property type="match status" value="1"/>
</dbReference>
<dbReference type="eggNOG" id="COG0277">
    <property type="taxonomic scope" value="Bacteria"/>
</dbReference>
<dbReference type="Gene3D" id="1.10.1060.10">
    <property type="entry name" value="Alpha-helical ferredoxin"/>
    <property type="match status" value="1"/>
</dbReference>
<accession>F0SFS9</accession>
<dbReference type="OrthoDB" id="9767256at2"/>
<dbReference type="InterPro" id="IPR016171">
    <property type="entry name" value="Vanillyl_alc_oxidase_C-sub2"/>
</dbReference>
<dbReference type="GO" id="GO:0046872">
    <property type="term" value="F:metal ion binding"/>
    <property type="evidence" value="ECO:0007669"/>
    <property type="project" value="UniProtKB-KW"/>
</dbReference>
<dbReference type="InterPro" id="IPR017900">
    <property type="entry name" value="4Fe4S_Fe_S_CS"/>
</dbReference>
<keyword evidence="4" id="KW-0274">FAD</keyword>
<evidence type="ECO:0000256" key="4">
    <source>
        <dbReference type="ARBA" id="ARBA00022827"/>
    </source>
</evidence>
<dbReference type="eggNOG" id="COG0247">
    <property type="taxonomic scope" value="Bacteria"/>
</dbReference>
<dbReference type="RefSeq" id="WP_013630253.1">
    <property type="nucleotide sequence ID" value="NC_015174.1"/>
</dbReference>
<dbReference type="KEGG" id="pbs:Plabr_3959"/>
<protein>
    <submittedName>
        <fullName evidence="9">D-lactate dehydrogenase (Cytochrome)</fullName>
        <ecNumber evidence="9">1.1.2.4</ecNumber>
    </submittedName>
</protein>
<dbReference type="HOGENOM" id="CLU_010756_0_0_0"/>
<dbReference type="Pfam" id="PF01565">
    <property type="entry name" value="FAD_binding_4"/>
    <property type="match status" value="1"/>
</dbReference>
<evidence type="ECO:0000256" key="7">
    <source>
        <dbReference type="ARBA" id="ARBA00023014"/>
    </source>
</evidence>
<dbReference type="GO" id="GO:0071949">
    <property type="term" value="F:FAD binding"/>
    <property type="evidence" value="ECO:0007669"/>
    <property type="project" value="InterPro"/>
</dbReference>
<dbReference type="GO" id="GO:0008720">
    <property type="term" value="F:D-lactate dehydrogenase (NAD+) activity"/>
    <property type="evidence" value="ECO:0007669"/>
    <property type="project" value="TreeGrafter"/>
</dbReference>
<dbReference type="InterPro" id="IPR004017">
    <property type="entry name" value="Cys_rich_dom"/>
</dbReference>
<keyword evidence="10" id="KW-1185">Reference proteome</keyword>
<evidence type="ECO:0000256" key="1">
    <source>
        <dbReference type="ARBA" id="ARBA00001974"/>
    </source>
</evidence>
<dbReference type="GO" id="GO:1903457">
    <property type="term" value="P:lactate catabolic process"/>
    <property type="evidence" value="ECO:0007669"/>
    <property type="project" value="TreeGrafter"/>
</dbReference>
<dbReference type="AlphaFoldDB" id="F0SFS9"/>
<dbReference type="Gene3D" id="1.10.45.10">
    <property type="entry name" value="Vanillyl-alcohol Oxidase, Chain A, domain 4"/>
    <property type="match status" value="1"/>
</dbReference>
<dbReference type="Pfam" id="PF13183">
    <property type="entry name" value="Fer4_8"/>
    <property type="match status" value="1"/>
</dbReference>
<dbReference type="STRING" id="756272.Plabr_3959"/>
<gene>
    <name evidence="9" type="ordered locus">Plabr_3959</name>
</gene>
<dbReference type="InterPro" id="IPR036318">
    <property type="entry name" value="FAD-bd_PCMH-like_sf"/>
</dbReference>
<evidence type="ECO:0000256" key="6">
    <source>
        <dbReference type="ARBA" id="ARBA00023004"/>
    </source>
</evidence>
<feature type="domain" description="FAD-binding PCMH-type" evidence="8">
    <location>
        <begin position="45"/>
        <end position="280"/>
    </location>
</feature>
<keyword evidence="5 9" id="KW-0560">Oxidoreductase</keyword>
<dbReference type="Pfam" id="PF02913">
    <property type="entry name" value="FAD-oxidase_C"/>
    <property type="match status" value="1"/>
</dbReference>
<evidence type="ECO:0000313" key="10">
    <source>
        <dbReference type="Proteomes" id="UP000006860"/>
    </source>
</evidence>
<evidence type="ECO:0000259" key="8">
    <source>
        <dbReference type="PROSITE" id="PS51387"/>
    </source>
</evidence>
<dbReference type="EC" id="1.1.2.4" evidence="9"/>
<keyword evidence="6" id="KW-0408">Iron</keyword>
<name>F0SFS9_RUBBR</name>
<dbReference type="Proteomes" id="UP000006860">
    <property type="component" value="Chromosome"/>
</dbReference>
<dbReference type="PANTHER" id="PTHR11748">
    <property type="entry name" value="D-LACTATE DEHYDROGENASE"/>
    <property type="match status" value="1"/>
</dbReference>
<keyword evidence="3" id="KW-0479">Metal-binding</keyword>
<dbReference type="InterPro" id="IPR004113">
    <property type="entry name" value="FAD-bd_oxidored_4_C"/>
</dbReference>
<dbReference type="GO" id="GO:0051536">
    <property type="term" value="F:iron-sulfur cluster binding"/>
    <property type="evidence" value="ECO:0007669"/>
    <property type="project" value="UniProtKB-KW"/>
</dbReference>
<dbReference type="GO" id="GO:0004458">
    <property type="term" value="F:D-lactate dehydrogenase (cytochrome) activity"/>
    <property type="evidence" value="ECO:0007669"/>
    <property type="project" value="UniProtKB-EC"/>
</dbReference>
<dbReference type="SUPFAM" id="SSF56176">
    <property type="entry name" value="FAD-binding/transporter-associated domain-like"/>
    <property type="match status" value="1"/>
</dbReference>
<dbReference type="InterPro" id="IPR017896">
    <property type="entry name" value="4Fe4S_Fe-S-bd"/>
</dbReference>
<keyword evidence="7" id="KW-0411">Iron-sulfur</keyword>
<evidence type="ECO:0000313" key="9">
    <source>
        <dbReference type="EMBL" id="ADY61536.1"/>
    </source>
</evidence>
<dbReference type="Pfam" id="PF02754">
    <property type="entry name" value="CCG"/>
    <property type="match status" value="1"/>
</dbReference>
<organism evidence="9 10">
    <name type="scientific">Rubinisphaera brasiliensis (strain ATCC 49424 / DSM 5305 / JCM 21570 / IAM 15109 / NBRC 103401 / IFAM 1448)</name>
    <name type="common">Planctomyces brasiliensis</name>
    <dbReference type="NCBI Taxonomy" id="756272"/>
    <lineage>
        <taxon>Bacteria</taxon>
        <taxon>Pseudomonadati</taxon>
        <taxon>Planctomycetota</taxon>
        <taxon>Planctomycetia</taxon>
        <taxon>Planctomycetales</taxon>
        <taxon>Planctomycetaceae</taxon>
        <taxon>Rubinisphaera</taxon>
    </lineage>
</organism>
<dbReference type="PANTHER" id="PTHR11748:SF119">
    <property type="entry name" value="D-2-HYDROXYGLUTARATE DEHYDROGENASE"/>
    <property type="match status" value="1"/>
</dbReference>